<name>A0AAN7V425_9PEZI</name>
<feature type="compositionally biased region" description="Basic and acidic residues" evidence="1">
    <location>
        <begin position="292"/>
        <end position="306"/>
    </location>
</feature>
<gene>
    <name evidence="2" type="ORF">RRF57_010921</name>
</gene>
<feature type="region of interest" description="Disordered" evidence="1">
    <location>
        <begin position="104"/>
        <end position="133"/>
    </location>
</feature>
<reference evidence="2 3" key="1">
    <citation type="submission" date="2023-10" db="EMBL/GenBank/DDBJ databases">
        <title>Draft genome sequence of Xylaria bambusicola isolate GMP-LS, the root and basal stem rot pathogen of sugarcane in Indonesia.</title>
        <authorList>
            <person name="Selvaraj P."/>
            <person name="Muralishankar V."/>
            <person name="Muruganantham S."/>
            <person name="Sp S."/>
            <person name="Haryani S."/>
            <person name="Lau K.J.X."/>
            <person name="Naqvi N.I."/>
        </authorList>
    </citation>
    <scope>NUCLEOTIDE SEQUENCE [LARGE SCALE GENOMIC DNA]</scope>
    <source>
        <strain evidence="2">GMP-LS</strain>
    </source>
</reference>
<sequence>MSLAPAVTKDGFSFAGDLYAEASGHNRHRRATVSELKEHFKSGSDKDHPAHWFEAQLIHYGLQPSKTKSVARMRLYDAVNTGKLTIPSHIQKLEKDLKKEWTKSEREAKMAVKAGNSRSTASTTTAGKKRKANSSNVDMNINIGDISITLSANNASKSWSAAKKTKTSATKTTSNKSVKDTPTKSKPAPKPAKEAPKPKASAPSKAKATTSSPAKTVKKQTARRGGISQGPSRGTTSTAEVATTGPHRTKQTARRGGNWARGRLPSSSGFGLHSEFDEPPPPYQGYGDYGDYSDHDGRNDYDHSDSDDYDDDSPPPSSSLGSLGLLNGRYDIFSREVNSQWGHRDFDLVLTLSGNKLWGKFDLGIVTGILHFDERPWESSDEPVPFTWRGEETDGPVWYGNNNNGWIRFLGNGRIEGQLDYMSLDFGGTRASGQSTRSPIDAQSMQYEWNGYNEQEYDRQNRARWG</sequence>
<comment type="caution">
    <text evidence="2">The sequence shown here is derived from an EMBL/GenBank/DDBJ whole genome shotgun (WGS) entry which is preliminary data.</text>
</comment>
<feature type="compositionally biased region" description="Low complexity" evidence="1">
    <location>
        <begin position="159"/>
        <end position="176"/>
    </location>
</feature>
<accession>A0AAN7V425</accession>
<proteinExistence type="predicted"/>
<dbReference type="AlphaFoldDB" id="A0AAN7V425"/>
<evidence type="ECO:0000256" key="1">
    <source>
        <dbReference type="SAM" id="MobiDB-lite"/>
    </source>
</evidence>
<organism evidence="2 3">
    <name type="scientific">Xylaria bambusicola</name>
    <dbReference type="NCBI Taxonomy" id="326684"/>
    <lineage>
        <taxon>Eukaryota</taxon>
        <taxon>Fungi</taxon>
        <taxon>Dikarya</taxon>
        <taxon>Ascomycota</taxon>
        <taxon>Pezizomycotina</taxon>
        <taxon>Sordariomycetes</taxon>
        <taxon>Xylariomycetidae</taxon>
        <taxon>Xylariales</taxon>
        <taxon>Xylariaceae</taxon>
        <taxon>Xylaria</taxon>
    </lineage>
</organism>
<feature type="compositionally biased region" description="Polar residues" evidence="1">
    <location>
        <begin position="229"/>
        <end position="241"/>
    </location>
</feature>
<evidence type="ECO:0000313" key="2">
    <source>
        <dbReference type="EMBL" id="KAK5635209.1"/>
    </source>
</evidence>
<keyword evidence="3" id="KW-1185">Reference proteome</keyword>
<dbReference type="EMBL" id="JAWHQM010000050">
    <property type="protein sequence ID" value="KAK5635209.1"/>
    <property type="molecule type" value="Genomic_DNA"/>
</dbReference>
<dbReference type="Proteomes" id="UP001305414">
    <property type="component" value="Unassembled WGS sequence"/>
</dbReference>
<feature type="compositionally biased region" description="Low complexity" evidence="1">
    <location>
        <begin position="198"/>
        <end position="215"/>
    </location>
</feature>
<protein>
    <submittedName>
        <fullName evidence="2">Uncharacterized protein</fullName>
    </submittedName>
</protein>
<feature type="compositionally biased region" description="Polar residues" evidence="1">
    <location>
        <begin position="116"/>
        <end position="126"/>
    </location>
</feature>
<evidence type="ECO:0000313" key="3">
    <source>
        <dbReference type="Proteomes" id="UP001305414"/>
    </source>
</evidence>
<feature type="region of interest" description="Disordered" evidence="1">
    <location>
        <begin position="159"/>
        <end position="322"/>
    </location>
</feature>